<dbReference type="PANTHER" id="PTHR11851">
    <property type="entry name" value="METALLOPROTEASE"/>
    <property type="match status" value="1"/>
</dbReference>
<evidence type="ECO:0000259" key="3">
    <source>
        <dbReference type="Pfam" id="PF00675"/>
    </source>
</evidence>
<dbReference type="RefSeq" id="WP_132953868.1">
    <property type="nucleotide sequence ID" value="NZ_CALJUB010000151.1"/>
</dbReference>
<feature type="chain" id="PRO_5042031710" evidence="2">
    <location>
        <begin position="20"/>
        <end position="433"/>
    </location>
</feature>
<proteinExistence type="inferred from homology"/>
<evidence type="ECO:0000256" key="2">
    <source>
        <dbReference type="SAM" id="SignalP"/>
    </source>
</evidence>
<organism evidence="6 8">
    <name type="scientific">Uruburuella suis</name>
    <dbReference type="NCBI Taxonomy" id="252130"/>
    <lineage>
        <taxon>Bacteria</taxon>
        <taxon>Pseudomonadati</taxon>
        <taxon>Pseudomonadota</taxon>
        <taxon>Betaproteobacteria</taxon>
        <taxon>Neisseriales</taxon>
        <taxon>Neisseriaceae</taxon>
        <taxon>Uruburuella</taxon>
    </lineage>
</organism>
<dbReference type="GO" id="GO:0008233">
    <property type="term" value="F:peptidase activity"/>
    <property type="evidence" value="ECO:0007669"/>
    <property type="project" value="UniProtKB-KW"/>
</dbReference>
<evidence type="ECO:0000313" key="7">
    <source>
        <dbReference type="Proteomes" id="UP000294721"/>
    </source>
</evidence>
<dbReference type="Proteomes" id="UP000829756">
    <property type="component" value="Chromosome"/>
</dbReference>
<dbReference type="Pfam" id="PF05193">
    <property type="entry name" value="Peptidase_M16_C"/>
    <property type="match status" value="1"/>
</dbReference>
<dbReference type="KEGG" id="usu:LVJ78_00855"/>
<keyword evidence="7" id="KW-1185">Reference proteome</keyword>
<evidence type="ECO:0000313" key="8">
    <source>
        <dbReference type="Proteomes" id="UP000829756"/>
    </source>
</evidence>
<accession>A0AAE9GXR8</accession>
<reference evidence="6" key="3">
    <citation type="journal article" date="2022" name="Res Sq">
        <title>Evolution of multicellular longitudinally dividing oral cavity symbionts (Neisseriaceae).</title>
        <authorList>
            <person name="Nyongesa S."/>
            <person name="Weber P."/>
            <person name="Bernet E."/>
            <person name="Pullido F."/>
            <person name="Nieckarz M."/>
            <person name="Delaby M."/>
            <person name="Nieves C."/>
            <person name="Viehboeck T."/>
            <person name="Krause N."/>
            <person name="Rivera-Millot A."/>
            <person name="Nakamura A."/>
            <person name="Vischer N."/>
            <person name="VanNieuwenhze M."/>
            <person name="Brun Y."/>
            <person name="Cava F."/>
            <person name="Bulgheresi S."/>
            <person name="Veyrier F."/>
        </authorList>
    </citation>
    <scope>NUCLEOTIDE SEQUENCE</scope>
    <source>
        <strain evidence="6">1258/02</strain>
    </source>
</reference>
<dbReference type="Pfam" id="PF00675">
    <property type="entry name" value="Peptidase_M16"/>
    <property type="match status" value="1"/>
</dbReference>
<comment type="similarity">
    <text evidence="1">Belongs to the peptidase M16 family.</text>
</comment>
<keyword evidence="2" id="KW-0732">Signal</keyword>
<sequence>MWSRILLIFSLAAALPAWAQTLAETLPNGMKVIVKEDARAPVAVAQLWYRVGSADEVAGKTGLSHALEHMMFKGTPSVPSGEFSRRVSALGGQNNAYTNRHETVYFETVAAANLPEVLKMEADRMANLNFSNQDFANEMSVIREERRQRTEDSPGGKLWEQLYLSSFQTDANRAPIIGYMADLHALKAADLRRWYRRWYAPNNAVLVIVGDVDAAQTLRTVQQLFGPIQARALPERQNLAEPQVRAPARAETRAVTHQPLLALGYRVPTLEKLDDTLPYALDVLADILSGNSASRLDKNLVRGKEAALDVGASYDMFSRGPALFTLVAMPADRTDVAQLQKLLEAEIADIARHGISNEELARVHTRMAASEIYARDSMSAQASLMGQLQTRGFSYRDEAELRRRLQSVDAAQVQAAARLLTPERQTVVVVQPE</sequence>
<dbReference type="InterPro" id="IPR007863">
    <property type="entry name" value="Peptidase_M16_C"/>
</dbReference>
<dbReference type="GO" id="GO:0006508">
    <property type="term" value="P:proteolysis"/>
    <property type="evidence" value="ECO:0007669"/>
    <property type="project" value="UniProtKB-KW"/>
</dbReference>
<reference evidence="6" key="2">
    <citation type="submission" date="2021-12" db="EMBL/GenBank/DDBJ databases">
        <authorList>
            <person name="Veyrier F.J."/>
        </authorList>
    </citation>
    <scope>NUCLEOTIDE SEQUENCE</scope>
    <source>
        <strain evidence="6">1258/02</strain>
    </source>
</reference>
<dbReference type="GO" id="GO:0046872">
    <property type="term" value="F:metal ion binding"/>
    <property type="evidence" value="ECO:0007669"/>
    <property type="project" value="InterPro"/>
</dbReference>
<name>A0AAE9GXR8_9NEIS</name>
<dbReference type="PANTHER" id="PTHR11851:SF49">
    <property type="entry name" value="MITOCHONDRIAL-PROCESSING PEPTIDASE SUBUNIT ALPHA"/>
    <property type="match status" value="1"/>
</dbReference>
<evidence type="ECO:0000313" key="5">
    <source>
        <dbReference type="EMBL" id="TCP06122.1"/>
    </source>
</evidence>
<feature type="domain" description="Peptidase M16 N-terminal" evidence="3">
    <location>
        <begin position="31"/>
        <end position="166"/>
    </location>
</feature>
<protein>
    <submittedName>
        <fullName evidence="6">Insulinase family protein</fullName>
    </submittedName>
    <submittedName>
        <fullName evidence="5">Zinc protease</fullName>
    </submittedName>
</protein>
<dbReference type="InterPro" id="IPR050361">
    <property type="entry name" value="MPP/UQCRC_Complex"/>
</dbReference>
<keyword evidence="5" id="KW-0378">Hydrolase</keyword>
<dbReference type="Gene3D" id="3.30.830.10">
    <property type="entry name" value="Metalloenzyme, LuxS/M16 peptidase-like"/>
    <property type="match status" value="2"/>
</dbReference>
<dbReference type="Proteomes" id="UP000294721">
    <property type="component" value="Unassembled WGS sequence"/>
</dbReference>
<keyword evidence="5" id="KW-0645">Protease</keyword>
<dbReference type="EMBL" id="SLXE01000013">
    <property type="protein sequence ID" value="TCP06122.1"/>
    <property type="molecule type" value="Genomic_DNA"/>
</dbReference>
<evidence type="ECO:0000313" key="6">
    <source>
        <dbReference type="EMBL" id="UOO79618.1"/>
    </source>
</evidence>
<feature type="domain" description="Peptidase M16 C-terminal" evidence="4">
    <location>
        <begin position="186"/>
        <end position="363"/>
    </location>
</feature>
<evidence type="ECO:0000259" key="4">
    <source>
        <dbReference type="Pfam" id="PF05193"/>
    </source>
</evidence>
<dbReference type="InterPro" id="IPR011765">
    <property type="entry name" value="Pept_M16_N"/>
</dbReference>
<dbReference type="AlphaFoldDB" id="A0AAE9GXR8"/>
<dbReference type="SUPFAM" id="SSF63411">
    <property type="entry name" value="LuxS/MPP-like metallohydrolase"/>
    <property type="match status" value="2"/>
</dbReference>
<gene>
    <name evidence="5" type="ORF">EV680_11344</name>
    <name evidence="6" type="ORF">LVJ78_00855</name>
</gene>
<feature type="signal peptide" evidence="2">
    <location>
        <begin position="1"/>
        <end position="19"/>
    </location>
</feature>
<dbReference type="EMBL" id="CP091507">
    <property type="protein sequence ID" value="UOO79618.1"/>
    <property type="molecule type" value="Genomic_DNA"/>
</dbReference>
<dbReference type="InterPro" id="IPR011249">
    <property type="entry name" value="Metalloenz_LuxS/M16"/>
</dbReference>
<evidence type="ECO:0000256" key="1">
    <source>
        <dbReference type="ARBA" id="ARBA00007261"/>
    </source>
</evidence>
<reference evidence="5 7" key="1">
    <citation type="submission" date="2019-03" db="EMBL/GenBank/DDBJ databases">
        <title>Genomic Encyclopedia of Type Strains, Phase IV (KMG-IV): sequencing the most valuable type-strain genomes for metagenomic binning, comparative biology and taxonomic classification.</title>
        <authorList>
            <person name="Goeker M."/>
        </authorList>
    </citation>
    <scope>NUCLEOTIDE SEQUENCE [LARGE SCALE GENOMIC DNA]</scope>
    <source>
        <strain evidence="5 7">DSM 17474</strain>
    </source>
</reference>